<reference evidence="2 3" key="1">
    <citation type="journal article" date="2015" name="Genome Biol.">
        <title>Comparative genomics of Steinernema reveals deeply conserved gene regulatory networks.</title>
        <authorList>
            <person name="Dillman A.R."/>
            <person name="Macchietto M."/>
            <person name="Porter C.F."/>
            <person name="Rogers A."/>
            <person name="Williams B."/>
            <person name="Antoshechkin I."/>
            <person name="Lee M.M."/>
            <person name="Goodwin Z."/>
            <person name="Lu X."/>
            <person name="Lewis E.E."/>
            <person name="Goodrich-Blair H."/>
            <person name="Stock S.P."/>
            <person name="Adams B.J."/>
            <person name="Sternberg P.W."/>
            <person name="Mortazavi A."/>
        </authorList>
    </citation>
    <scope>NUCLEOTIDE SEQUENCE [LARGE SCALE GENOMIC DNA]</scope>
    <source>
        <strain evidence="2 3">ALL</strain>
    </source>
</reference>
<evidence type="ECO:0000313" key="2">
    <source>
        <dbReference type="EMBL" id="TKR64532.1"/>
    </source>
</evidence>
<proteinExistence type="predicted"/>
<evidence type="ECO:0000313" key="3">
    <source>
        <dbReference type="Proteomes" id="UP000298663"/>
    </source>
</evidence>
<reference evidence="2 3" key="2">
    <citation type="journal article" date="2019" name="G3 (Bethesda)">
        <title>Hybrid Assembly of the Genome of the Entomopathogenic Nematode Steinernema carpocapsae Identifies the X-Chromosome.</title>
        <authorList>
            <person name="Serra L."/>
            <person name="Macchietto M."/>
            <person name="Macias-Munoz A."/>
            <person name="McGill C.J."/>
            <person name="Rodriguez I.M."/>
            <person name="Rodriguez B."/>
            <person name="Murad R."/>
            <person name="Mortazavi A."/>
        </authorList>
    </citation>
    <scope>NUCLEOTIDE SEQUENCE [LARGE SCALE GENOMIC DNA]</scope>
    <source>
        <strain evidence="2 3">ALL</strain>
    </source>
</reference>
<gene>
    <name evidence="2" type="ORF">L596_025045</name>
</gene>
<accession>A0A4U5M6T2</accession>
<dbReference type="EMBL" id="AZBU02000009">
    <property type="protein sequence ID" value="TKR64532.1"/>
    <property type="molecule type" value="Genomic_DNA"/>
</dbReference>
<dbReference type="AlphaFoldDB" id="A0A4U5M6T2"/>
<comment type="caution">
    <text evidence="2">The sequence shown here is derived from an EMBL/GenBank/DDBJ whole genome shotgun (WGS) entry which is preliminary data.</text>
</comment>
<name>A0A4U5M6T2_STECR</name>
<dbReference type="Proteomes" id="UP000298663">
    <property type="component" value="Unassembled WGS sequence"/>
</dbReference>
<sequence>MREVMNELANNSEQEIRNQLNRGVTHVLATARHLPKTLQQIKGVIDKERVALAKVRDEAMKFLHEDRDPIKHPAPMGSEPASVSEGLEPKKPKLASSLECLLCRKGHEPAVCNAPIPWRKRYKMMVTKAMRYKHCLVKY</sequence>
<keyword evidence="3" id="KW-1185">Reference proteome</keyword>
<protein>
    <submittedName>
        <fullName evidence="2">Uncharacterized protein</fullName>
    </submittedName>
</protein>
<feature type="region of interest" description="Disordered" evidence="1">
    <location>
        <begin position="65"/>
        <end position="89"/>
    </location>
</feature>
<organism evidence="2 3">
    <name type="scientific">Steinernema carpocapsae</name>
    <name type="common">Entomopathogenic nematode</name>
    <dbReference type="NCBI Taxonomy" id="34508"/>
    <lineage>
        <taxon>Eukaryota</taxon>
        <taxon>Metazoa</taxon>
        <taxon>Ecdysozoa</taxon>
        <taxon>Nematoda</taxon>
        <taxon>Chromadorea</taxon>
        <taxon>Rhabditida</taxon>
        <taxon>Tylenchina</taxon>
        <taxon>Panagrolaimomorpha</taxon>
        <taxon>Strongyloidoidea</taxon>
        <taxon>Steinernematidae</taxon>
        <taxon>Steinernema</taxon>
    </lineage>
</organism>
<evidence type="ECO:0000256" key="1">
    <source>
        <dbReference type="SAM" id="MobiDB-lite"/>
    </source>
</evidence>